<dbReference type="AlphaFoldDB" id="A0A1I3ZBD2"/>
<evidence type="ECO:0000313" key="3">
    <source>
        <dbReference type="Proteomes" id="UP000198725"/>
    </source>
</evidence>
<dbReference type="RefSeq" id="WP_008208032.1">
    <property type="nucleotide sequence ID" value="NZ_CP042807.1"/>
</dbReference>
<evidence type="ECO:0000313" key="4">
    <source>
        <dbReference type="Proteomes" id="UP000321807"/>
    </source>
</evidence>
<reference evidence="1 4" key="3">
    <citation type="submission" date="2019-08" db="EMBL/GenBank/DDBJ databases">
        <title>Complete genome sequence of Rhodanobacter glycinis strain T01E-68 isolated from tomato root.</title>
        <authorList>
            <person name="Weon H.-Y."/>
            <person name="Lee S.A."/>
        </authorList>
    </citation>
    <scope>NUCLEOTIDE SEQUENCE [LARGE SCALE GENOMIC DNA]</scope>
    <source>
        <strain evidence="1 4">T01E-68</strain>
    </source>
</reference>
<accession>A0A1I3ZBD2</accession>
<evidence type="ECO:0000313" key="2">
    <source>
        <dbReference type="EMBL" id="SFK41315.1"/>
    </source>
</evidence>
<dbReference type="KEGG" id="rgl:CS053_18030"/>
<keyword evidence="3" id="KW-1185">Reference proteome</keyword>
<organism evidence="2 3">
    <name type="scientific">Rhodanobacter glycinis</name>
    <dbReference type="NCBI Taxonomy" id="582702"/>
    <lineage>
        <taxon>Bacteria</taxon>
        <taxon>Pseudomonadati</taxon>
        <taxon>Pseudomonadota</taxon>
        <taxon>Gammaproteobacteria</taxon>
        <taxon>Lysobacterales</taxon>
        <taxon>Rhodanobacteraceae</taxon>
        <taxon>Rhodanobacter</taxon>
    </lineage>
</organism>
<reference evidence="2" key="1">
    <citation type="submission" date="2016-10" db="EMBL/GenBank/DDBJ databases">
        <authorList>
            <person name="de Groot N.N."/>
        </authorList>
    </citation>
    <scope>NUCLEOTIDE SEQUENCE [LARGE SCALE GENOMIC DNA]</scope>
    <source>
        <strain evidence="2">MO64</strain>
    </source>
</reference>
<protein>
    <submittedName>
        <fullName evidence="2">Uncharacterized protein</fullName>
    </submittedName>
</protein>
<reference evidence="3" key="2">
    <citation type="submission" date="2016-10" db="EMBL/GenBank/DDBJ databases">
        <authorList>
            <person name="Varghese N."/>
            <person name="Submissions S."/>
        </authorList>
    </citation>
    <scope>NUCLEOTIDE SEQUENCE [LARGE SCALE GENOMIC DNA]</scope>
    <source>
        <strain evidence="3">MO64</strain>
    </source>
</reference>
<dbReference type="Proteomes" id="UP000321807">
    <property type="component" value="Chromosome"/>
</dbReference>
<dbReference type="Proteomes" id="UP000198725">
    <property type="component" value="Unassembled WGS sequence"/>
</dbReference>
<evidence type="ECO:0000313" key="1">
    <source>
        <dbReference type="EMBL" id="QEE26194.1"/>
    </source>
</evidence>
<dbReference type="EMBL" id="FOSR01000002">
    <property type="protein sequence ID" value="SFK41315.1"/>
    <property type="molecule type" value="Genomic_DNA"/>
</dbReference>
<gene>
    <name evidence="1" type="ORF">CS053_18030</name>
    <name evidence="2" type="ORF">SAMN05192579_102304</name>
</gene>
<name>A0A1I3ZBD2_9GAMM</name>
<dbReference type="EMBL" id="CP042807">
    <property type="protein sequence ID" value="QEE26194.1"/>
    <property type="molecule type" value="Genomic_DNA"/>
</dbReference>
<sequence length="61" mass="7214">MDFNNEIAPVYMHHDLLIEIGKVEMAMDYLNQNEMAKQEQLLSRLQSKMSHLRDELMHLAV</sequence>
<proteinExistence type="predicted"/>